<name>A0A445MT44_9BACT</name>
<dbReference type="PANTHER" id="PTHR30435">
    <property type="entry name" value="FLAGELLAR PROTEIN"/>
    <property type="match status" value="1"/>
</dbReference>
<feature type="domain" description="Flagellar basal body rod protein N-terminal" evidence="8">
    <location>
        <begin position="7"/>
        <end position="35"/>
    </location>
</feature>
<comment type="subcellular location">
    <subcellularLocation>
        <location evidence="1 6">Bacterial flagellum basal body</location>
    </subcellularLocation>
</comment>
<sequence>MNFFDSLQISASGLTSQKLRMNVISSNLANSSTTRTQEGGPYRRKDIVFSAEPYENNFESAIKSPIDDKLSQVKVTGIIEDPRPPIKKFDPGHPDADENGFVSLPNVNLIEEMVNMMSATRSYEANITAVNATKRMAAKALEIGR</sequence>
<gene>
    <name evidence="10" type="primary">flgC</name>
    <name evidence="10" type="ORF">PITCH_A1500018</name>
</gene>
<dbReference type="GO" id="GO:0030694">
    <property type="term" value="C:bacterial-type flagellum basal body, rod"/>
    <property type="evidence" value="ECO:0007669"/>
    <property type="project" value="UniProtKB-UniRule"/>
</dbReference>
<dbReference type="Pfam" id="PF06429">
    <property type="entry name" value="Flg_bbr_C"/>
    <property type="match status" value="1"/>
</dbReference>
<feature type="region of interest" description="Disordered" evidence="7">
    <location>
        <begin position="81"/>
        <end position="100"/>
    </location>
</feature>
<reference evidence="10" key="1">
    <citation type="submission" date="2018-01" db="EMBL/GenBank/DDBJ databases">
        <authorList>
            <person name="Regsiter A."/>
            <person name="William W."/>
        </authorList>
    </citation>
    <scope>NUCLEOTIDE SEQUENCE</scope>
    <source>
        <strain evidence="10">TRIP AH-1</strain>
    </source>
</reference>
<comment type="similarity">
    <text evidence="2">Belongs to the flagella basal body rod proteins family.</text>
</comment>
<dbReference type="InterPro" id="IPR006299">
    <property type="entry name" value="FlgC"/>
</dbReference>
<dbReference type="NCBIfam" id="TIGR01395">
    <property type="entry name" value="FlgC"/>
    <property type="match status" value="1"/>
</dbReference>
<evidence type="ECO:0000256" key="6">
    <source>
        <dbReference type="RuleBase" id="RU362062"/>
    </source>
</evidence>
<dbReference type="Pfam" id="PF00460">
    <property type="entry name" value="Flg_bb_rod"/>
    <property type="match status" value="1"/>
</dbReference>
<evidence type="ECO:0000313" key="10">
    <source>
        <dbReference type="EMBL" id="SPD72704.1"/>
    </source>
</evidence>
<dbReference type="EMBL" id="OJIN01000058">
    <property type="protein sequence ID" value="SPD72704.1"/>
    <property type="molecule type" value="Genomic_DNA"/>
</dbReference>
<evidence type="ECO:0000259" key="8">
    <source>
        <dbReference type="Pfam" id="PF00460"/>
    </source>
</evidence>
<dbReference type="InterPro" id="IPR001444">
    <property type="entry name" value="Flag_bb_rod_N"/>
</dbReference>
<dbReference type="PROSITE" id="PS00588">
    <property type="entry name" value="FLAGELLA_BB_ROD"/>
    <property type="match status" value="1"/>
</dbReference>
<evidence type="ECO:0000256" key="4">
    <source>
        <dbReference type="ARBA" id="ARBA00023143"/>
    </source>
</evidence>
<keyword evidence="10" id="KW-0966">Cell projection</keyword>
<evidence type="ECO:0000256" key="7">
    <source>
        <dbReference type="SAM" id="MobiDB-lite"/>
    </source>
</evidence>
<protein>
    <recommendedName>
        <fullName evidence="3 6">Flagellar basal-body rod protein FlgC</fullName>
    </recommendedName>
</protein>
<evidence type="ECO:0000256" key="2">
    <source>
        <dbReference type="ARBA" id="ARBA00009677"/>
    </source>
</evidence>
<dbReference type="InterPro" id="IPR010930">
    <property type="entry name" value="Flg_bb/hook_C_dom"/>
</dbReference>
<comment type="subunit">
    <text evidence="5 6">The basal body constitutes a major portion of the flagellar organelle and consists of four rings (L,P,S, and M) mounted on a central rod. The rod consists of about 26 subunits of FlgG in the distal portion, and FlgB, FlgC and FlgF are thought to build up the proximal portion of the rod with about 6 subunits each.</text>
</comment>
<accession>A0A445MT44</accession>
<feature type="compositionally biased region" description="Basic and acidic residues" evidence="7">
    <location>
        <begin position="81"/>
        <end position="96"/>
    </location>
</feature>
<dbReference type="GO" id="GO:0071978">
    <property type="term" value="P:bacterial-type flagellum-dependent swarming motility"/>
    <property type="evidence" value="ECO:0007669"/>
    <property type="project" value="TreeGrafter"/>
</dbReference>
<organism evidence="10">
    <name type="scientific">uncultured Desulfobacterium sp</name>
    <dbReference type="NCBI Taxonomy" id="201089"/>
    <lineage>
        <taxon>Bacteria</taxon>
        <taxon>Pseudomonadati</taxon>
        <taxon>Thermodesulfobacteriota</taxon>
        <taxon>Desulfobacteria</taxon>
        <taxon>Desulfobacterales</taxon>
        <taxon>Desulfobacteriaceae</taxon>
        <taxon>Desulfobacterium</taxon>
        <taxon>environmental samples</taxon>
    </lineage>
</organism>
<keyword evidence="10" id="KW-0969">Cilium</keyword>
<evidence type="ECO:0000259" key="9">
    <source>
        <dbReference type="Pfam" id="PF06429"/>
    </source>
</evidence>
<evidence type="ECO:0000256" key="5">
    <source>
        <dbReference type="ARBA" id="ARBA00025933"/>
    </source>
</evidence>
<dbReference type="InterPro" id="IPR019776">
    <property type="entry name" value="Flagellar_basal_body_rod_CS"/>
</dbReference>
<keyword evidence="10" id="KW-0282">Flagellum</keyword>
<dbReference type="PANTHER" id="PTHR30435:SF2">
    <property type="entry name" value="FLAGELLAR BASAL-BODY ROD PROTEIN FLGC"/>
    <property type="match status" value="1"/>
</dbReference>
<dbReference type="AlphaFoldDB" id="A0A445MT44"/>
<keyword evidence="4 6" id="KW-0975">Bacterial flagellum</keyword>
<evidence type="ECO:0000256" key="1">
    <source>
        <dbReference type="ARBA" id="ARBA00004117"/>
    </source>
</evidence>
<feature type="domain" description="Flagellar basal-body/hook protein C-terminal" evidence="9">
    <location>
        <begin position="99"/>
        <end position="142"/>
    </location>
</feature>
<proteinExistence type="inferred from homology"/>
<evidence type="ECO:0000256" key="3">
    <source>
        <dbReference type="ARBA" id="ARBA00017941"/>
    </source>
</evidence>